<reference evidence="5 6" key="1">
    <citation type="submission" date="2021-12" db="EMBL/GenBank/DDBJ databases">
        <title>Discovery of the Pendulisporaceae a myxobacterial family with distinct sporulation behavior and unique specialized metabolism.</title>
        <authorList>
            <person name="Garcia R."/>
            <person name="Popoff A."/>
            <person name="Bader C.D."/>
            <person name="Loehr J."/>
            <person name="Walesch S."/>
            <person name="Walt C."/>
            <person name="Boldt J."/>
            <person name="Bunk B."/>
            <person name="Haeckl F.J.F.P.J."/>
            <person name="Gunesch A.P."/>
            <person name="Birkelbach J."/>
            <person name="Nuebel U."/>
            <person name="Pietschmann T."/>
            <person name="Bach T."/>
            <person name="Mueller R."/>
        </authorList>
    </citation>
    <scope>NUCLEOTIDE SEQUENCE [LARGE SCALE GENOMIC DNA]</scope>
    <source>
        <strain evidence="5 6">MSr11954</strain>
    </source>
</reference>
<keyword evidence="1" id="KW-0067">ATP-binding</keyword>
<feature type="domain" description="Protein kinase" evidence="4">
    <location>
        <begin position="18"/>
        <end position="328"/>
    </location>
</feature>
<accession>A0ABZ2LS30</accession>
<evidence type="ECO:0000313" key="6">
    <source>
        <dbReference type="Proteomes" id="UP001370348"/>
    </source>
</evidence>
<sequence length="825" mass="85793">MSSLDPFRMIGKTLAGHFLVQSLVGEGRSSVVYKGLHIGPKKAVALKCYKLGAWLDGGTAETFLRRFREESKASSQISKEQPFFVRSIGSGMTTSDEGVYIPYSVLEWLDGRSLGRELAERRARAESTRPLTELLMRLEPAVKVALAHAHKQKILHGDITPGSFFLLDKEPAPGVSIKLLDLGTAKVVRDLAREVAPKAAPQALFSPGHAAPEQLDPKLGEWGPWTDVYGLAVVLLEAMLGRPVAESVQGKDAASIVLDPKKRPTPRNLGISVFDPVERVFAKAVALLPAERWPNAFEFWSELEDAVRAEEPTRRVLPTKMEEDEPEASTEPRPGLARPPYTTSDDTSPNGLLIEPAGLPRSVPPQVGPLAAASSSTSSTAPKAGPTDVTGLKPPVAPPPAPPFRPMVAPPVVGMGVQVPKAPVAGAAGASNVTNVGNVANVTGAAGVQASAGLSHVANPPSSGSGGLFKIPPPTPPPATPKKVQTPPPPPPVRVSSAPPLPQPVPTIGESPSPARASSPDMAGVRGSSPDLSGARASSPDHMAGGGASGRASQPHAIPRPMAKPAGAGGAASAPASPTTIRSFPAAAPKPSRPDLSALKPVASQPLIAPSPLSPSGSGSASVRPKPEPVEVRRDTPTMPLEAVPDTPRVSPPPASPPTPPSPPPALETTRAAHAAPIAPATPAAQAAQAEPADELDANATTSPDGVRPVREMVPPPKTNVAVGNLPTVIVDDPEQRKELAARQRETVRIAMPPPTPAVPWEATNPNSQSAPAPSSAGESEALAPRPRPVRKRRGLWVVALLSFIIVFLLGAVFIALWHYSTDLT</sequence>
<feature type="region of interest" description="Disordered" evidence="2">
    <location>
        <begin position="752"/>
        <end position="787"/>
    </location>
</feature>
<dbReference type="InterPro" id="IPR011009">
    <property type="entry name" value="Kinase-like_dom_sf"/>
</dbReference>
<feature type="compositionally biased region" description="Low complexity" evidence="2">
    <location>
        <begin position="672"/>
        <end position="691"/>
    </location>
</feature>
<protein>
    <recommendedName>
        <fullName evidence="4">Protein kinase domain-containing protein</fullName>
    </recommendedName>
</protein>
<feature type="binding site" evidence="1">
    <location>
        <position position="47"/>
    </location>
    <ligand>
        <name>ATP</name>
        <dbReference type="ChEBI" id="CHEBI:30616"/>
    </ligand>
</feature>
<keyword evidence="1" id="KW-0547">Nucleotide-binding</keyword>
<feature type="compositionally biased region" description="Low complexity" evidence="2">
    <location>
        <begin position="603"/>
        <end position="622"/>
    </location>
</feature>
<evidence type="ECO:0000313" key="5">
    <source>
        <dbReference type="EMBL" id="WXB12419.1"/>
    </source>
</evidence>
<dbReference type="RefSeq" id="WP_394822041.1">
    <property type="nucleotide sequence ID" value="NZ_CP089984.1"/>
</dbReference>
<evidence type="ECO:0000256" key="2">
    <source>
        <dbReference type="SAM" id="MobiDB-lite"/>
    </source>
</evidence>
<dbReference type="PROSITE" id="PS00107">
    <property type="entry name" value="PROTEIN_KINASE_ATP"/>
    <property type="match status" value="1"/>
</dbReference>
<feature type="compositionally biased region" description="Polar residues" evidence="2">
    <location>
        <begin position="341"/>
        <end position="350"/>
    </location>
</feature>
<evidence type="ECO:0000256" key="1">
    <source>
        <dbReference type="PROSITE-ProRule" id="PRU10141"/>
    </source>
</evidence>
<dbReference type="Proteomes" id="UP001370348">
    <property type="component" value="Chromosome"/>
</dbReference>
<dbReference type="InterPro" id="IPR000719">
    <property type="entry name" value="Prot_kinase_dom"/>
</dbReference>
<dbReference type="Gene3D" id="3.30.200.20">
    <property type="entry name" value="Phosphorylase Kinase, domain 1"/>
    <property type="match status" value="1"/>
</dbReference>
<name>A0ABZ2LS30_9BACT</name>
<dbReference type="PROSITE" id="PS50011">
    <property type="entry name" value="PROTEIN_KINASE_DOM"/>
    <property type="match status" value="1"/>
</dbReference>
<evidence type="ECO:0000256" key="3">
    <source>
        <dbReference type="SAM" id="Phobius"/>
    </source>
</evidence>
<feature type="region of interest" description="Disordered" evidence="2">
    <location>
        <begin position="308"/>
        <end position="402"/>
    </location>
</feature>
<dbReference type="Pfam" id="PF00069">
    <property type="entry name" value="Pkinase"/>
    <property type="match status" value="1"/>
</dbReference>
<gene>
    <name evidence="5" type="ORF">LZC94_31800</name>
</gene>
<organism evidence="5 6">
    <name type="scientific">Pendulispora albinea</name>
    <dbReference type="NCBI Taxonomy" id="2741071"/>
    <lineage>
        <taxon>Bacteria</taxon>
        <taxon>Pseudomonadati</taxon>
        <taxon>Myxococcota</taxon>
        <taxon>Myxococcia</taxon>
        <taxon>Myxococcales</taxon>
        <taxon>Sorangiineae</taxon>
        <taxon>Pendulisporaceae</taxon>
        <taxon>Pendulispora</taxon>
    </lineage>
</organism>
<keyword evidence="6" id="KW-1185">Reference proteome</keyword>
<dbReference type="EMBL" id="CP089984">
    <property type="protein sequence ID" value="WXB12419.1"/>
    <property type="molecule type" value="Genomic_DNA"/>
</dbReference>
<feature type="compositionally biased region" description="Basic and acidic residues" evidence="2">
    <location>
        <begin position="625"/>
        <end position="636"/>
    </location>
</feature>
<dbReference type="PANTHER" id="PTHR44167:SF24">
    <property type="entry name" value="SERINE_THREONINE-PROTEIN KINASE CHK2"/>
    <property type="match status" value="1"/>
</dbReference>
<dbReference type="PANTHER" id="PTHR44167">
    <property type="entry name" value="OVARIAN-SPECIFIC SERINE/THREONINE-PROTEIN KINASE LOK-RELATED"/>
    <property type="match status" value="1"/>
</dbReference>
<keyword evidence="3" id="KW-1133">Transmembrane helix</keyword>
<feature type="region of interest" description="Disordered" evidence="2">
    <location>
        <begin position="456"/>
        <end position="721"/>
    </location>
</feature>
<dbReference type="SUPFAM" id="SSF56112">
    <property type="entry name" value="Protein kinase-like (PK-like)"/>
    <property type="match status" value="1"/>
</dbReference>
<feature type="compositionally biased region" description="Low complexity" evidence="2">
    <location>
        <begin position="766"/>
        <end position="785"/>
    </location>
</feature>
<feature type="compositionally biased region" description="Pro residues" evidence="2">
    <location>
        <begin position="471"/>
        <end position="505"/>
    </location>
</feature>
<feature type="transmembrane region" description="Helical" evidence="3">
    <location>
        <begin position="796"/>
        <end position="820"/>
    </location>
</feature>
<keyword evidence="3" id="KW-0472">Membrane</keyword>
<dbReference type="Gene3D" id="1.10.510.10">
    <property type="entry name" value="Transferase(Phosphotransferase) domain 1"/>
    <property type="match status" value="1"/>
</dbReference>
<feature type="compositionally biased region" description="Low complexity" evidence="2">
    <location>
        <begin position="371"/>
        <end position="381"/>
    </location>
</feature>
<feature type="compositionally biased region" description="Pro residues" evidence="2">
    <location>
        <begin position="650"/>
        <end position="666"/>
    </location>
</feature>
<keyword evidence="3" id="KW-0812">Transmembrane</keyword>
<dbReference type="SMART" id="SM00220">
    <property type="entry name" value="S_TKc"/>
    <property type="match status" value="1"/>
</dbReference>
<proteinExistence type="predicted"/>
<evidence type="ECO:0000259" key="4">
    <source>
        <dbReference type="PROSITE" id="PS50011"/>
    </source>
</evidence>
<dbReference type="InterPro" id="IPR017441">
    <property type="entry name" value="Protein_kinase_ATP_BS"/>
</dbReference>